<keyword evidence="2" id="KW-1185">Reference proteome</keyword>
<protein>
    <submittedName>
        <fullName evidence="1">Uncharacterized protein</fullName>
    </submittedName>
</protein>
<gene>
    <name evidence="1" type="ORF">DFR24_2207</name>
</gene>
<reference evidence="1 2" key="1">
    <citation type="submission" date="2019-03" db="EMBL/GenBank/DDBJ databases">
        <title>Genomic Encyclopedia of Type Strains, Phase IV (KMG-IV): sequencing the most valuable type-strain genomes for metagenomic binning, comparative biology and taxonomic classification.</title>
        <authorList>
            <person name="Goeker M."/>
        </authorList>
    </citation>
    <scope>NUCLEOTIDE SEQUENCE [LARGE SCALE GENOMIC DNA]</scope>
    <source>
        <strain evidence="1 2">DSM 26377</strain>
    </source>
</reference>
<dbReference type="Proteomes" id="UP000295341">
    <property type="component" value="Unassembled WGS sequence"/>
</dbReference>
<name>A0A4R7PG78_9GAMM</name>
<accession>A0A4R7PG78</accession>
<proteinExistence type="predicted"/>
<evidence type="ECO:0000313" key="2">
    <source>
        <dbReference type="Proteomes" id="UP000295341"/>
    </source>
</evidence>
<dbReference type="RefSeq" id="WP_170214109.1">
    <property type="nucleotide sequence ID" value="NZ_MWIN01000015.1"/>
</dbReference>
<dbReference type="EMBL" id="SOBT01000008">
    <property type="protein sequence ID" value="TDU32802.1"/>
    <property type="molecule type" value="Genomic_DNA"/>
</dbReference>
<evidence type="ECO:0000313" key="1">
    <source>
        <dbReference type="EMBL" id="TDU32802.1"/>
    </source>
</evidence>
<dbReference type="AlphaFoldDB" id="A0A4R7PG78"/>
<organism evidence="1 2">
    <name type="scientific">Panacagrimonas perspica</name>
    <dbReference type="NCBI Taxonomy" id="381431"/>
    <lineage>
        <taxon>Bacteria</taxon>
        <taxon>Pseudomonadati</taxon>
        <taxon>Pseudomonadota</taxon>
        <taxon>Gammaproteobacteria</taxon>
        <taxon>Nevskiales</taxon>
        <taxon>Nevskiaceae</taxon>
        <taxon>Panacagrimonas</taxon>
    </lineage>
</organism>
<comment type="caution">
    <text evidence="1">The sequence shown here is derived from an EMBL/GenBank/DDBJ whole genome shotgun (WGS) entry which is preliminary data.</text>
</comment>
<sequence>MSRPVPMDLGFLRGGLSISLAAADSHGIATLCRVLGCHFEDSGRVLNLIVDLDKAAEALACIETTRRVAVTFSHPITNRTLQFKGCDAQIVPVQSADLDLCRVHTRDFAAVLGVYGWTHEYVDTLLDVREGHVACVRFSPDAAFEQTPGPQAGVRMEPGT</sequence>